<dbReference type="GO" id="GO:0043190">
    <property type="term" value="C:ATP-binding cassette (ABC) transporter complex"/>
    <property type="evidence" value="ECO:0007669"/>
    <property type="project" value="InterPro"/>
</dbReference>
<keyword evidence="3" id="KW-0813">Transport</keyword>
<accession>A0A0R2CDU1</accession>
<dbReference type="Gene3D" id="3.40.190.10">
    <property type="entry name" value="Periplasmic binding protein-like II"/>
    <property type="match status" value="1"/>
</dbReference>
<dbReference type="OrthoDB" id="403896at2"/>
<gene>
    <name evidence="8" type="ORF">FC80_GL001772</name>
</gene>
<keyword evidence="5" id="KW-0653">Protein transport</keyword>
<evidence type="ECO:0000256" key="5">
    <source>
        <dbReference type="ARBA" id="ARBA00022856"/>
    </source>
</evidence>
<dbReference type="Gene3D" id="3.90.76.10">
    <property type="entry name" value="Dipeptide-binding Protein, Domain 1"/>
    <property type="match status" value="1"/>
</dbReference>
<dbReference type="CDD" id="cd08504">
    <property type="entry name" value="PBP2_OppA"/>
    <property type="match status" value="1"/>
</dbReference>
<comment type="similarity">
    <text evidence="2">Belongs to the bacterial solute-binding protein 5 family.</text>
</comment>
<sequence>MKISKFAKLGAAVALSAVFLAACGSKSSSTSSSQVLNWNETAELPTMDLSTATDVVSFDTLNNTNEGLYRLGKDSKIEPGIATNTQVSNDGMKYTFTLRKDSKWSNGDKVTAKDFVYSWQRTVNPKTASQYAYLFSGISNADAIMNGKKPVSSLGIKAEGNYKLVVTLDKKLPYFKLLMGFPVFFPQSEKAVKEYGSKYGTASKYMVYNGPFELTKWTGSNLSWTLKKNNDYWDKKNVKLSAINFKVNKSTTTSYNLYQSGKLDETNLSGEQAKQLATSKELVTRRGASTFYLQYNQTKKEFQNADIRKAISLVIDRKQFVNKVLGDGSTVAKGLVSTGLAKLNGKDFADVASVKSAVETNRTEAKKLWAEGLKQLGVTSLNIQMLSDDTDSAKDSTAFLQSQIEENLPGAKVSVSNVPFKTRLTRSTNGDFGIVISGWGADFADPISFLDLFTSDNAQNNGKWKNAEYDKLIEASKTTDASNTTKRWNDLVKAQKILLNDEGISPLYQQATATLVKSKVKGVIYNAAGVNYNFKNAYIAK</sequence>
<dbReference type="SUPFAM" id="SSF53850">
    <property type="entry name" value="Periplasmic binding protein-like II"/>
    <property type="match status" value="1"/>
</dbReference>
<feature type="signal peptide" evidence="6">
    <location>
        <begin position="1"/>
        <end position="21"/>
    </location>
</feature>
<dbReference type="Gene3D" id="3.10.105.10">
    <property type="entry name" value="Dipeptide-binding Protein, Domain 3"/>
    <property type="match status" value="1"/>
</dbReference>
<dbReference type="STRING" id="1423729.FC80_GL001772"/>
<dbReference type="GO" id="GO:1904680">
    <property type="term" value="F:peptide transmembrane transporter activity"/>
    <property type="evidence" value="ECO:0007669"/>
    <property type="project" value="TreeGrafter"/>
</dbReference>
<evidence type="ECO:0000259" key="7">
    <source>
        <dbReference type="Pfam" id="PF00496"/>
    </source>
</evidence>
<dbReference type="InterPro" id="IPR000914">
    <property type="entry name" value="SBP_5_dom"/>
</dbReference>
<feature type="domain" description="Solute-binding protein family 5" evidence="7">
    <location>
        <begin position="76"/>
        <end position="460"/>
    </location>
</feature>
<comment type="caution">
    <text evidence="8">The sequence shown here is derived from an EMBL/GenBank/DDBJ whole genome shotgun (WGS) entry which is preliminary data.</text>
</comment>
<evidence type="ECO:0000256" key="2">
    <source>
        <dbReference type="ARBA" id="ARBA00005695"/>
    </source>
</evidence>
<dbReference type="PANTHER" id="PTHR30290">
    <property type="entry name" value="PERIPLASMIC BINDING COMPONENT OF ABC TRANSPORTER"/>
    <property type="match status" value="1"/>
</dbReference>
<dbReference type="RefSeq" id="WP_057829808.1">
    <property type="nucleotide sequence ID" value="NZ_AYZE01000017.1"/>
</dbReference>
<dbReference type="PIRSF" id="PIRSF002741">
    <property type="entry name" value="MppA"/>
    <property type="match status" value="1"/>
</dbReference>
<comment type="subcellular location">
    <subcellularLocation>
        <location evidence="1">Cell envelope</location>
    </subcellularLocation>
</comment>
<dbReference type="Proteomes" id="UP000051131">
    <property type="component" value="Unassembled WGS sequence"/>
</dbReference>
<feature type="chain" id="PRO_5039010316" evidence="6">
    <location>
        <begin position="22"/>
        <end position="541"/>
    </location>
</feature>
<name>A0A0R2CDU1_9LACO</name>
<organism evidence="8 9">
    <name type="scientific">Liquorilactobacillus cacaonum DSM 21116</name>
    <dbReference type="NCBI Taxonomy" id="1423729"/>
    <lineage>
        <taxon>Bacteria</taxon>
        <taxon>Bacillati</taxon>
        <taxon>Bacillota</taxon>
        <taxon>Bacilli</taxon>
        <taxon>Lactobacillales</taxon>
        <taxon>Lactobacillaceae</taxon>
        <taxon>Liquorilactobacillus</taxon>
    </lineage>
</organism>
<keyword evidence="4 6" id="KW-0732">Signal</keyword>
<keyword evidence="5" id="KW-0571">Peptide transport</keyword>
<dbReference type="FunFam" id="3.10.105.10:FF:000001">
    <property type="entry name" value="Oligopeptide ABC transporter, oligopeptide-binding protein"/>
    <property type="match status" value="1"/>
</dbReference>
<evidence type="ECO:0000256" key="4">
    <source>
        <dbReference type="ARBA" id="ARBA00022729"/>
    </source>
</evidence>
<dbReference type="InterPro" id="IPR030678">
    <property type="entry name" value="Peptide/Ni-bd"/>
</dbReference>
<protein>
    <submittedName>
        <fullName evidence="8">Oligopeptide-binding protein</fullName>
    </submittedName>
</protein>
<dbReference type="AlphaFoldDB" id="A0A0R2CDU1"/>
<evidence type="ECO:0000256" key="3">
    <source>
        <dbReference type="ARBA" id="ARBA00022448"/>
    </source>
</evidence>
<evidence type="ECO:0000313" key="8">
    <source>
        <dbReference type="EMBL" id="KRM89950.1"/>
    </source>
</evidence>
<reference evidence="8 9" key="1">
    <citation type="journal article" date="2015" name="Genome Announc.">
        <title>Expanding the biotechnology potential of lactobacilli through comparative genomics of 213 strains and associated genera.</title>
        <authorList>
            <person name="Sun Z."/>
            <person name="Harris H.M."/>
            <person name="McCann A."/>
            <person name="Guo C."/>
            <person name="Argimon S."/>
            <person name="Zhang W."/>
            <person name="Yang X."/>
            <person name="Jeffery I.B."/>
            <person name="Cooney J.C."/>
            <person name="Kagawa T.F."/>
            <person name="Liu W."/>
            <person name="Song Y."/>
            <person name="Salvetti E."/>
            <person name="Wrobel A."/>
            <person name="Rasinkangas P."/>
            <person name="Parkhill J."/>
            <person name="Rea M.C."/>
            <person name="O'Sullivan O."/>
            <person name="Ritari J."/>
            <person name="Douillard F.P."/>
            <person name="Paul Ross R."/>
            <person name="Yang R."/>
            <person name="Briner A.E."/>
            <person name="Felis G.E."/>
            <person name="de Vos W.M."/>
            <person name="Barrangou R."/>
            <person name="Klaenhammer T.R."/>
            <person name="Caufield P.W."/>
            <person name="Cui Y."/>
            <person name="Zhang H."/>
            <person name="O'Toole P.W."/>
        </authorList>
    </citation>
    <scope>NUCLEOTIDE SEQUENCE [LARGE SCALE GENOMIC DNA]</scope>
    <source>
        <strain evidence="8 9">DSM 21116</strain>
    </source>
</reference>
<dbReference type="Pfam" id="PF00496">
    <property type="entry name" value="SBP_bac_5"/>
    <property type="match status" value="1"/>
</dbReference>
<evidence type="ECO:0000313" key="9">
    <source>
        <dbReference type="Proteomes" id="UP000051131"/>
    </source>
</evidence>
<evidence type="ECO:0000256" key="6">
    <source>
        <dbReference type="SAM" id="SignalP"/>
    </source>
</evidence>
<dbReference type="FunFam" id="3.90.76.10:FF:000001">
    <property type="entry name" value="Oligopeptide ABC transporter substrate-binding protein"/>
    <property type="match status" value="1"/>
</dbReference>
<evidence type="ECO:0000256" key="1">
    <source>
        <dbReference type="ARBA" id="ARBA00004196"/>
    </source>
</evidence>
<dbReference type="EMBL" id="AYZE01000017">
    <property type="protein sequence ID" value="KRM89950.1"/>
    <property type="molecule type" value="Genomic_DNA"/>
</dbReference>
<dbReference type="InterPro" id="IPR039424">
    <property type="entry name" value="SBP_5"/>
</dbReference>
<dbReference type="PATRIC" id="fig|1423729.3.peg.1799"/>
<keyword evidence="9" id="KW-1185">Reference proteome</keyword>
<dbReference type="PANTHER" id="PTHR30290:SF10">
    <property type="entry name" value="PERIPLASMIC OLIGOPEPTIDE-BINDING PROTEIN-RELATED"/>
    <property type="match status" value="1"/>
</dbReference>
<dbReference type="GO" id="GO:0015833">
    <property type="term" value="P:peptide transport"/>
    <property type="evidence" value="ECO:0007669"/>
    <property type="project" value="UniProtKB-KW"/>
</dbReference>
<dbReference type="PROSITE" id="PS51257">
    <property type="entry name" value="PROKAR_LIPOPROTEIN"/>
    <property type="match status" value="1"/>
</dbReference>
<proteinExistence type="inferred from homology"/>
<dbReference type="GO" id="GO:0030288">
    <property type="term" value="C:outer membrane-bounded periplasmic space"/>
    <property type="evidence" value="ECO:0007669"/>
    <property type="project" value="UniProtKB-ARBA"/>
</dbReference>